<dbReference type="InterPro" id="IPR051791">
    <property type="entry name" value="Pra-immunoreactive"/>
</dbReference>
<feature type="transmembrane region" description="Helical" evidence="6">
    <location>
        <begin position="109"/>
        <end position="128"/>
    </location>
</feature>
<organism evidence="8 9">
    <name type="scientific">Arenimonas metalli CF5-1</name>
    <dbReference type="NCBI Taxonomy" id="1384056"/>
    <lineage>
        <taxon>Bacteria</taxon>
        <taxon>Pseudomonadati</taxon>
        <taxon>Pseudomonadota</taxon>
        <taxon>Gammaproteobacteria</taxon>
        <taxon>Lysobacterales</taxon>
        <taxon>Lysobacteraceae</taxon>
        <taxon>Arenimonas</taxon>
    </lineage>
</organism>
<dbReference type="Proteomes" id="UP000029393">
    <property type="component" value="Unassembled WGS sequence"/>
</dbReference>
<feature type="transmembrane region" description="Helical" evidence="6">
    <location>
        <begin position="20"/>
        <end position="41"/>
    </location>
</feature>
<dbReference type="PANTHER" id="PTHR36115">
    <property type="entry name" value="PROLINE-RICH ANTIGEN HOMOLOG-RELATED"/>
    <property type="match status" value="1"/>
</dbReference>
<dbReference type="GO" id="GO:0005886">
    <property type="term" value="C:plasma membrane"/>
    <property type="evidence" value="ECO:0007669"/>
    <property type="project" value="UniProtKB-SubCell"/>
</dbReference>
<keyword evidence="5 6" id="KW-0472">Membrane</keyword>
<name>A0A091B5B3_9GAMM</name>
<evidence type="ECO:0000313" key="9">
    <source>
        <dbReference type="Proteomes" id="UP000029393"/>
    </source>
</evidence>
<accession>A0A091B5B3</accession>
<dbReference type="PATRIC" id="fig|1384056.3.peg.1106"/>
<dbReference type="AlphaFoldDB" id="A0A091B5B3"/>
<dbReference type="PANTHER" id="PTHR36115:SF4">
    <property type="entry name" value="MEMBRANE PROTEIN"/>
    <property type="match status" value="1"/>
</dbReference>
<dbReference type="eggNOG" id="COG1714">
    <property type="taxonomic scope" value="Bacteria"/>
</dbReference>
<protein>
    <recommendedName>
        <fullName evidence="7">RDD domain-containing protein</fullName>
    </recommendedName>
</protein>
<dbReference type="Pfam" id="PF06271">
    <property type="entry name" value="RDD"/>
    <property type="match status" value="1"/>
</dbReference>
<feature type="transmembrane region" description="Helical" evidence="6">
    <location>
        <begin position="53"/>
        <end position="77"/>
    </location>
</feature>
<feature type="domain" description="RDD" evidence="7">
    <location>
        <begin position="12"/>
        <end position="141"/>
    </location>
</feature>
<keyword evidence="3 6" id="KW-0812">Transmembrane</keyword>
<proteinExistence type="predicted"/>
<gene>
    <name evidence="8" type="ORF">N787_09380</name>
</gene>
<evidence type="ECO:0000256" key="5">
    <source>
        <dbReference type="ARBA" id="ARBA00023136"/>
    </source>
</evidence>
<comment type="subcellular location">
    <subcellularLocation>
        <location evidence="1">Cell membrane</location>
        <topology evidence="1">Multi-pass membrane protein</topology>
    </subcellularLocation>
</comment>
<evidence type="ECO:0000256" key="6">
    <source>
        <dbReference type="SAM" id="Phobius"/>
    </source>
</evidence>
<reference evidence="8 9" key="1">
    <citation type="submission" date="2013-09" db="EMBL/GenBank/DDBJ databases">
        <title>Genome sequencing of Arenimonas metalli.</title>
        <authorList>
            <person name="Chen F."/>
            <person name="Wang G."/>
        </authorList>
    </citation>
    <scope>NUCLEOTIDE SEQUENCE [LARGE SCALE GENOMIC DNA]</scope>
    <source>
        <strain evidence="8 9">CF5-1</strain>
    </source>
</reference>
<keyword evidence="9" id="KW-1185">Reference proteome</keyword>
<evidence type="ECO:0000256" key="2">
    <source>
        <dbReference type="ARBA" id="ARBA00022475"/>
    </source>
</evidence>
<comment type="caution">
    <text evidence="8">The sequence shown here is derived from an EMBL/GenBank/DDBJ whole genome shotgun (WGS) entry which is preliminary data.</text>
</comment>
<keyword evidence="4 6" id="KW-1133">Transmembrane helix</keyword>
<dbReference type="InterPro" id="IPR010432">
    <property type="entry name" value="RDD"/>
</dbReference>
<evidence type="ECO:0000256" key="3">
    <source>
        <dbReference type="ARBA" id="ARBA00022692"/>
    </source>
</evidence>
<evidence type="ECO:0000313" key="8">
    <source>
        <dbReference type="EMBL" id="KFN46717.1"/>
    </source>
</evidence>
<dbReference type="EMBL" id="AVCK01000013">
    <property type="protein sequence ID" value="KFN46717.1"/>
    <property type="molecule type" value="Genomic_DNA"/>
</dbReference>
<evidence type="ECO:0000259" key="7">
    <source>
        <dbReference type="Pfam" id="PF06271"/>
    </source>
</evidence>
<evidence type="ECO:0000256" key="1">
    <source>
        <dbReference type="ARBA" id="ARBA00004651"/>
    </source>
</evidence>
<sequence>MESSMQETELEYVGFWPRVGATIIDAIILTVITAPPLIAIYGPGYFTDANRPFISGLADFAISWVFPAVAVILFWLYKQATPGKMALSARVVDATTGNTLTVGQSIVRYVAYFIASLPLFIGVIWVAFDPRKQGWHDKLAGTVVVRPKQHGPYPVKFDN</sequence>
<keyword evidence="2" id="KW-1003">Cell membrane</keyword>
<evidence type="ECO:0000256" key="4">
    <source>
        <dbReference type="ARBA" id="ARBA00022989"/>
    </source>
</evidence>